<proteinExistence type="predicted"/>
<protein>
    <submittedName>
        <fullName evidence="2">Uncharacterized protein</fullName>
    </submittedName>
</protein>
<dbReference type="OrthoDB" id="5408025at2759"/>
<dbReference type="InterPro" id="IPR027915">
    <property type="entry name" value="DUF4452"/>
</dbReference>
<evidence type="ECO:0000313" key="2">
    <source>
        <dbReference type="EMBL" id="KAF2668037.1"/>
    </source>
</evidence>
<reference evidence="2" key="1">
    <citation type="journal article" date="2020" name="Stud. Mycol.">
        <title>101 Dothideomycetes genomes: a test case for predicting lifestyles and emergence of pathogens.</title>
        <authorList>
            <person name="Haridas S."/>
            <person name="Albert R."/>
            <person name="Binder M."/>
            <person name="Bloem J."/>
            <person name="Labutti K."/>
            <person name="Salamov A."/>
            <person name="Andreopoulos B."/>
            <person name="Baker S."/>
            <person name="Barry K."/>
            <person name="Bills G."/>
            <person name="Bluhm B."/>
            <person name="Cannon C."/>
            <person name="Castanera R."/>
            <person name="Culley D."/>
            <person name="Daum C."/>
            <person name="Ezra D."/>
            <person name="Gonzalez J."/>
            <person name="Henrissat B."/>
            <person name="Kuo A."/>
            <person name="Liang C."/>
            <person name="Lipzen A."/>
            <person name="Lutzoni F."/>
            <person name="Magnuson J."/>
            <person name="Mondo S."/>
            <person name="Nolan M."/>
            <person name="Ohm R."/>
            <person name="Pangilinan J."/>
            <person name="Park H.-J."/>
            <person name="Ramirez L."/>
            <person name="Alfaro M."/>
            <person name="Sun H."/>
            <person name="Tritt A."/>
            <person name="Yoshinaga Y."/>
            <person name="Zwiers L.-H."/>
            <person name="Turgeon B."/>
            <person name="Goodwin S."/>
            <person name="Spatafora J."/>
            <person name="Crous P."/>
            <person name="Grigoriev I."/>
        </authorList>
    </citation>
    <scope>NUCLEOTIDE SEQUENCE</scope>
    <source>
        <strain evidence="2">CBS 115976</strain>
    </source>
</reference>
<evidence type="ECO:0000256" key="1">
    <source>
        <dbReference type="SAM" id="MobiDB-lite"/>
    </source>
</evidence>
<feature type="compositionally biased region" description="Low complexity" evidence="1">
    <location>
        <begin position="98"/>
        <end position="116"/>
    </location>
</feature>
<feature type="compositionally biased region" description="Basic residues" evidence="1">
    <location>
        <begin position="20"/>
        <end position="48"/>
    </location>
</feature>
<dbReference type="Pfam" id="PF14618">
    <property type="entry name" value="DUF4452"/>
    <property type="match status" value="1"/>
</dbReference>
<dbReference type="PANTHER" id="PTHR39615:SF1">
    <property type="entry name" value="YALI0E17897P"/>
    <property type="match status" value="1"/>
</dbReference>
<gene>
    <name evidence="2" type="ORF">BT63DRAFT_307438</name>
</gene>
<name>A0A6A6U9B1_9PEZI</name>
<sequence>MSNFYFAPQHHSSHSNLHNSHNHHAGRSRRATRASAAHHHQQHQKQMRQLRLQKEAEESAMERALLFRREFDAARSFDFDDDELFCPFNLMTDDDLQSMSSGSDRSSLASSSPEQSPVTQQIQPAPTFLLPPSNSFPSFQSHTQKLHQPLAQRTGAKAIPIVDPSTRNVASPPPSVSPARQMLQAQQFMPRRAW</sequence>
<accession>A0A6A6U9B1</accession>
<feature type="region of interest" description="Disordered" evidence="1">
    <location>
        <begin position="96"/>
        <end position="132"/>
    </location>
</feature>
<feature type="region of interest" description="Disordered" evidence="1">
    <location>
        <begin position="159"/>
        <end position="194"/>
    </location>
</feature>
<keyword evidence="3" id="KW-1185">Reference proteome</keyword>
<feature type="region of interest" description="Disordered" evidence="1">
    <location>
        <begin position="1"/>
        <end position="49"/>
    </location>
</feature>
<evidence type="ECO:0000313" key="3">
    <source>
        <dbReference type="Proteomes" id="UP000799302"/>
    </source>
</evidence>
<dbReference type="EMBL" id="MU004237">
    <property type="protein sequence ID" value="KAF2668037.1"/>
    <property type="molecule type" value="Genomic_DNA"/>
</dbReference>
<dbReference type="PANTHER" id="PTHR39615">
    <property type="entry name" value="YALI0E17897P"/>
    <property type="match status" value="1"/>
</dbReference>
<dbReference type="Proteomes" id="UP000799302">
    <property type="component" value="Unassembled WGS sequence"/>
</dbReference>
<dbReference type="AlphaFoldDB" id="A0A6A6U9B1"/>
<organism evidence="2 3">
    <name type="scientific">Microthyrium microscopicum</name>
    <dbReference type="NCBI Taxonomy" id="703497"/>
    <lineage>
        <taxon>Eukaryota</taxon>
        <taxon>Fungi</taxon>
        <taxon>Dikarya</taxon>
        <taxon>Ascomycota</taxon>
        <taxon>Pezizomycotina</taxon>
        <taxon>Dothideomycetes</taxon>
        <taxon>Dothideomycetes incertae sedis</taxon>
        <taxon>Microthyriales</taxon>
        <taxon>Microthyriaceae</taxon>
        <taxon>Microthyrium</taxon>
    </lineage>
</organism>